<gene>
    <name evidence="8" type="ORF">COA71_09575</name>
</gene>
<dbReference type="AlphaFoldDB" id="A0A2A5CAQ3"/>
<dbReference type="Pfam" id="PF07195">
    <property type="entry name" value="FliD_C"/>
    <property type="match status" value="2"/>
</dbReference>
<evidence type="ECO:0000256" key="3">
    <source>
        <dbReference type="ARBA" id="ARBA00023054"/>
    </source>
</evidence>
<keyword evidence="8" id="KW-0966">Cell projection</keyword>
<comment type="subcellular location">
    <subcellularLocation>
        <location evidence="5">Secreted</location>
    </subcellularLocation>
    <subcellularLocation>
        <location evidence="5">Bacterial flagellum</location>
    </subcellularLocation>
</comment>
<accession>A0A2A5CAQ3</accession>
<feature type="domain" description="Flagellar hook-associated protein 2 C-terminal" evidence="7">
    <location>
        <begin position="241"/>
        <end position="395"/>
    </location>
</feature>
<dbReference type="PANTHER" id="PTHR30288">
    <property type="entry name" value="FLAGELLAR CAP/ASSEMBLY PROTEIN FLID"/>
    <property type="match status" value="1"/>
</dbReference>
<comment type="function">
    <text evidence="5">Required for morphogenesis and for the elongation of the flagellar filament by facilitating polymerization of the flagellin monomers at the tip of growing filament. Forms a capping structure, which prevents flagellin subunits (transported through the central channel of the flagellum) from leaking out without polymerization at the distal end.</text>
</comment>
<comment type="subunit">
    <text evidence="2 5">Homopentamer.</text>
</comment>
<dbReference type="Proteomes" id="UP000228987">
    <property type="component" value="Unassembled WGS sequence"/>
</dbReference>
<proteinExistence type="inferred from homology"/>
<dbReference type="GO" id="GO:0071973">
    <property type="term" value="P:bacterial-type flagellum-dependent cell motility"/>
    <property type="evidence" value="ECO:0007669"/>
    <property type="project" value="TreeGrafter"/>
</dbReference>
<comment type="similarity">
    <text evidence="1 5">Belongs to the FliD family.</text>
</comment>
<keyword evidence="3 5" id="KW-0175">Coiled coil</keyword>
<feature type="domain" description="Flagellar hook-associated protein 2 N-terminal" evidence="6">
    <location>
        <begin position="10"/>
        <end position="107"/>
    </location>
</feature>
<evidence type="ECO:0000256" key="4">
    <source>
        <dbReference type="ARBA" id="ARBA00023143"/>
    </source>
</evidence>
<protein>
    <recommendedName>
        <fullName evidence="5">Flagellar hook-associated protein 2</fullName>
        <shortName evidence="5">HAP2</shortName>
    </recommendedName>
    <alternativeName>
        <fullName evidence="5">Flagellar cap protein</fullName>
    </alternativeName>
</protein>
<evidence type="ECO:0000256" key="1">
    <source>
        <dbReference type="ARBA" id="ARBA00009764"/>
    </source>
</evidence>
<dbReference type="GO" id="GO:0005576">
    <property type="term" value="C:extracellular region"/>
    <property type="evidence" value="ECO:0007669"/>
    <property type="project" value="UniProtKB-SubCell"/>
</dbReference>
<comment type="caution">
    <text evidence="8">The sequence shown here is derived from an EMBL/GenBank/DDBJ whole genome shotgun (WGS) entry which is preliminary data.</text>
</comment>
<dbReference type="GO" id="GO:0009424">
    <property type="term" value="C:bacterial-type flagellum hook"/>
    <property type="evidence" value="ECO:0007669"/>
    <property type="project" value="UniProtKB-UniRule"/>
</dbReference>
<evidence type="ECO:0000256" key="2">
    <source>
        <dbReference type="ARBA" id="ARBA00011255"/>
    </source>
</evidence>
<organism evidence="8 9">
    <name type="scientific">SAR86 cluster bacterium</name>
    <dbReference type="NCBI Taxonomy" id="2030880"/>
    <lineage>
        <taxon>Bacteria</taxon>
        <taxon>Pseudomonadati</taxon>
        <taxon>Pseudomonadota</taxon>
        <taxon>Gammaproteobacteria</taxon>
        <taxon>SAR86 cluster</taxon>
    </lineage>
</organism>
<dbReference type="Pfam" id="PF02465">
    <property type="entry name" value="FliD_N"/>
    <property type="match status" value="1"/>
</dbReference>
<dbReference type="InterPro" id="IPR010809">
    <property type="entry name" value="FliD_C"/>
</dbReference>
<feature type="coiled-coil region" evidence="5">
    <location>
        <begin position="618"/>
        <end position="645"/>
    </location>
</feature>
<evidence type="ECO:0000313" key="9">
    <source>
        <dbReference type="Proteomes" id="UP000228987"/>
    </source>
</evidence>
<dbReference type="EMBL" id="NVWI01000007">
    <property type="protein sequence ID" value="PCJ40843.1"/>
    <property type="molecule type" value="Genomic_DNA"/>
</dbReference>
<evidence type="ECO:0000259" key="6">
    <source>
        <dbReference type="Pfam" id="PF02465"/>
    </source>
</evidence>
<evidence type="ECO:0000313" key="8">
    <source>
        <dbReference type="EMBL" id="PCJ40843.1"/>
    </source>
</evidence>
<name>A0A2A5CAQ3_9GAMM</name>
<reference evidence="9" key="1">
    <citation type="submission" date="2017-08" db="EMBL/GenBank/DDBJ databases">
        <title>A dynamic microbial community with high functional redundancy inhabits the cold, oxic subseafloor aquifer.</title>
        <authorList>
            <person name="Tully B.J."/>
            <person name="Wheat C.G."/>
            <person name="Glazer B.T."/>
            <person name="Huber J.A."/>
        </authorList>
    </citation>
    <scope>NUCLEOTIDE SEQUENCE [LARGE SCALE GENOMIC DNA]</scope>
</reference>
<sequence>MMITATGLGSGLDISGLVTQLVAAERAGSDLQLSRQTAKLKSKFSALGALKGSLSSFQSSLSGLNNVSNYTKKTASSSATNELTVTADSNAVDNSYSIEISQLAAQHSLASTTFADSDSTEIGTGTITIRFGNTDYDSGSDTYNSFTLNPESSVGVIEIDSSNNTLAGVMNAINQANIGVKASIINDGSGFRLLLASEATGLENSLEISVTDDDANNNDSSGLSVLSFNAAATHLQQTKAAQNSLFTVNGLAVSATSNTVDSVISGLTIVLKEASNTAIDVSVQADTSAVTDGVNSFITGYNQFINTTNTLSRYDAENDTPSALLGDFTLRSISGQISNIIRGAVDGLDGSVSSLSELGITTKSDGTLSLDSTKLNNALANNAEEVAQIFAAIGKPEDENISFNSAAADTIAGNYAVEITTLATKGAYTAAAVLPDFGGGGTLLIDSNNDNFSIEIDGVNSGVITLTPGTYTSGEALADEIQVRINSASTLKDVSLSVAVTYDSISDSFIITSNTIGSFSKVNILSVDINTSTELGFSISSGVDGVDVAGRIGGVAAIGIGDVLTADAGTDAEGLSLLISGTTIGSRGNVNFTRGLANQIDILMQQVLDEEGSLETRIDSFKSRLDDVTERKEQLEIRWAIVEERYRTQFNALDRLLAQLSSTSTYLEEQFDNFLDPYTGR</sequence>
<keyword evidence="5" id="KW-0964">Secreted</keyword>
<feature type="domain" description="Flagellar hook-associated protein 2 C-terminal" evidence="7">
    <location>
        <begin position="588"/>
        <end position="660"/>
    </location>
</feature>
<keyword evidence="4 5" id="KW-0975">Bacterial flagellum</keyword>
<dbReference type="GO" id="GO:0007155">
    <property type="term" value="P:cell adhesion"/>
    <property type="evidence" value="ECO:0007669"/>
    <property type="project" value="InterPro"/>
</dbReference>
<dbReference type="GO" id="GO:0009421">
    <property type="term" value="C:bacterial-type flagellum filament cap"/>
    <property type="evidence" value="ECO:0007669"/>
    <property type="project" value="InterPro"/>
</dbReference>
<keyword evidence="8" id="KW-0969">Cilium</keyword>
<dbReference type="PANTHER" id="PTHR30288:SF0">
    <property type="entry name" value="FLAGELLAR HOOK-ASSOCIATED PROTEIN 2"/>
    <property type="match status" value="1"/>
</dbReference>
<evidence type="ECO:0000259" key="7">
    <source>
        <dbReference type="Pfam" id="PF07195"/>
    </source>
</evidence>
<dbReference type="InterPro" id="IPR040026">
    <property type="entry name" value="FliD"/>
</dbReference>
<keyword evidence="8" id="KW-0282">Flagellum</keyword>
<dbReference type="InterPro" id="IPR003481">
    <property type="entry name" value="FliD_N"/>
</dbReference>
<evidence type="ECO:0000256" key="5">
    <source>
        <dbReference type="RuleBase" id="RU362066"/>
    </source>
</evidence>